<dbReference type="Pfam" id="PF00296">
    <property type="entry name" value="Bac_luciferase"/>
    <property type="match status" value="1"/>
</dbReference>
<evidence type="ECO:0000259" key="2">
    <source>
        <dbReference type="Pfam" id="PF00296"/>
    </source>
</evidence>
<organism evidence="3 4">
    <name type="scientific">Streptantibioticus silvisoli</name>
    <dbReference type="NCBI Taxonomy" id="2705255"/>
    <lineage>
        <taxon>Bacteria</taxon>
        <taxon>Bacillati</taxon>
        <taxon>Actinomycetota</taxon>
        <taxon>Actinomycetes</taxon>
        <taxon>Kitasatosporales</taxon>
        <taxon>Streptomycetaceae</taxon>
        <taxon>Streptantibioticus</taxon>
    </lineage>
</organism>
<dbReference type="Proteomes" id="UP001156398">
    <property type="component" value="Unassembled WGS sequence"/>
</dbReference>
<dbReference type="EC" id="1.-.-.-" evidence="3"/>
<feature type="domain" description="Luciferase-like" evidence="2">
    <location>
        <begin position="1"/>
        <end position="282"/>
    </location>
</feature>
<dbReference type="PANTHER" id="PTHR43244:SF1">
    <property type="entry name" value="5,10-METHYLENETETRAHYDROMETHANOPTERIN REDUCTASE"/>
    <property type="match status" value="1"/>
</dbReference>
<name>A0ABT6W4Y9_9ACTN</name>
<dbReference type="InterPro" id="IPR050564">
    <property type="entry name" value="F420-G6PD/mer"/>
</dbReference>
<reference evidence="3 4" key="1">
    <citation type="submission" date="2023-05" db="EMBL/GenBank/DDBJ databases">
        <title>Streptantibioticus silvisoli sp. nov., acidotolerant actinomycetes 1 from pine litter.</title>
        <authorList>
            <person name="Swiecimska M."/>
            <person name="Golinska P."/>
            <person name="Sangal V."/>
            <person name="Wachnowicz B."/>
            <person name="Goodfellow M."/>
        </authorList>
    </citation>
    <scope>NUCLEOTIDE SEQUENCE [LARGE SCALE GENOMIC DNA]</scope>
    <source>
        <strain evidence="3 4">SL54</strain>
    </source>
</reference>
<proteinExistence type="predicted"/>
<dbReference type="InterPro" id="IPR019910">
    <property type="entry name" value="Lucif-like_OxRdtase_MSMEG_4879"/>
</dbReference>
<dbReference type="EMBL" id="JAAGKO020000025">
    <property type="protein sequence ID" value="MDI5964581.1"/>
    <property type="molecule type" value="Genomic_DNA"/>
</dbReference>
<dbReference type="Gene3D" id="3.20.20.30">
    <property type="entry name" value="Luciferase-like domain"/>
    <property type="match status" value="1"/>
</dbReference>
<dbReference type="CDD" id="cd01097">
    <property type="entry name" value="Tetrahydromethanopterin_reductase"/>
    <property type="match status" value="1"/>
</dbReference>
<dbReference type="RefSeq" id="WP_271322543.1">
    <property type="nucleotide sequence ID" value="NZ_JAAGKO020000025.1"/>
</dbReference>
<dbReference type="SUPFAM" id="SSF51679">
    <property type="entry name" value="Bacterial luciferase-like"/>
    <property type="match status" value="1"/>
</dbReference>
<evidence type="ECO:0000256" key="1">
    <source>
        <dbReference type="ARBA" id="ARBA00023002"/>
    </source>
</evidence>
<comment type="caution">
    <text evidence="3">The sequence shown here is derived from an EMBL/GenBank/DDBJ whole genome shotgun (WGS) entry which is preliminary data.</text>
</comment>
<accession>A0ABT6W4Y9</accession>
<keyword evidence="4" id="KW-1185">Reference proteome</keyword>
<keyword evidence="1 3" id="KW-0560">Oxidoreductase</keyword>
<evidence type="ECO:0000313" key="4">
    <source>
        <dbReference type="Proteomes" id="UP001156398"/>
    </source>
</evidence>
<dbReference type="PANTHER" id="PTHR43244">
    <property type="match status" value="1"/>
</dbReference>
<dbReference type="InterPro" id="IPR036661">
    <property type="entry name" value="Luciferase-like_sf"/>
</dbReference>
<dbReference type="InterPro" id="IPR011251">
    <property type="entry name" value="Luciferase-like_dom"/>
</dbReference>
<evidence type="ECO:0000313" key="3">
    <source>
        <dbReference type="EMBL" id="MDI5964581.1"/>
    </source>
</evidence>
<protein>
    <submittedName>
        <fullName evidence="3">TIGR03564 family F420-dependent LLM class oxidoreductase</fullName>
        <ecNumber evidence="3">1.-.-.-</ecNumber>
    </submittedName>
</protein>
<dbReference type="NCBIfam" id="TIGR03564">
    <property type="entry name" value="F420_MSMEG_4879"/>
    <property type="match status" value="1"/>
</dbReference>
<gene>
    <name evidence="3" type="ORF">POF43_017920</name>
</gene>
<sequence>MTVGVMLPAGDTGGATNLVEELLRQTRQARDAGVGSVWFSQLFDHDAITLAALAGREVPGIAVGTAAVPLYPRHPLVLASLAQTAQAATGGRFTLGVGLGVQTLLEPAYGVDYPPPIGHLRESLTVLRQVLRGEQPRFTGRTVTARPPLPTAVPGGGDVRLIVAAMGTQALRAAGELADGTVTYLAGPRSLEEHIVPQLCRAAARAGRPQPRVVAAVPAVVTDDVEVVRQTAAVHLGAYASLPSYRKVLAREGVAHPADLALVGDEATVAAGIRRYFDAGATEVVVIHAGMRSARERLRTWALAGELTAAADLRPAAVAGVGGGR</sequence>
<dbReference type="GO" id="GO:0016491">
    <property type="term" value="F:oxidoreductase activity"/>
    <property type="evidence" value="ECO:0007669"/>
    <property type="project" value="UniProtKB-KW"/>
</dbReference>